<evidence type="ECO:0000256" key="1">
    <source>
        <dbReference type="ARBA" id="ARBA00022737"/>
    </source>
</evidence>
<reference evidence="5 6" key="1">
    <citation type="submission" date="2016-08" db="EMBL/GenBank/DDBJ databases">
        <title>Whole genome sequence of Pseudomonas graminis strain UASWS1507, a potential biological control agent for agriculture.</title>
        <authorList>
            <person name="Crovadore J."/>
            <person name="Calmin G."/>
            <person name="Chablais R."/>
            <person name="Cochard B."/>
            <person name="Lefort F."/>
        </authorList>
    </citation>
    <scope>NUCLEOTIDE SEQUENCE [LARGE SCALE GENOMIC DNA]</scope>
    <source>
        <strain evidence="5 6">UASWS1507</strain>
    </source>
</reference>
<dbReference type="Gene3D" id="1.25.40.10">
    <property type="entry name" value="Tetratricopeptide repeat domain"/>
    <property type="match status" value="1"/>
</dbReference>
<feature type="transmembrane region" description="Helical" evidence="4">
    <location>
        <begin position="21"/>
        <end position="41"/>
    </location>
</feature>
<evidence type="ECO:0000256" key="4">
    <source>
        <dbReference type="SAM" id="Phobius"/>
    </source>
</evidence>
<feature type="repeat" description="TPR" evidence="3">
    <location>
        <begin position="257"/>
        <end position="290"/>
    </location>
</feature>
<dbReference type="EMBL" id="MDEN01000065">
    <property type="protein sequence ID" value="OCX17206.1"/>
    <property type="molecule type" value="Genomic_DNA"/>
</dbReference>
<organism evidence="5 6">
    <name type="scientific">Pseudomonas graminis</name>
    <dbReference type="NCBI Taxonomy" id="158627"/>
    <lineage>
        <taxon>Bacteria</taxon>
        <taxon>Pseudomonadati</taxon>
        <taxon>Pseudomonadota</taxon>
        <taxon>Gammaproteobacteria</taxon>
        <taxon>Pseudomonadales</taxon>
        <taxon>Pseudomonadaceae</taxon>
        <taxon>Pseudomonas</taxon>
    </lineage>
</organism>
<keyword evidence="1" id="KW-0677">Repeat</keyword>
<evidence type="ECO:0000313" key="6">
    <source>
        <dbReference type="Proteomes" id="UP000095143"/>
    </source>
</evidence>
<dbReference type="InterPro" id="IPR051012">
    <property type="entry name" value="CellSynth/LPSAsmb/PSIAsmb"/>
</dbReference>
<keyword evidence="4" id="KW-0812">Transmembrane</keyword>
<name>A0A1C2DRF9_9PSED</name>
<keyword evidence="4" id="KW-0472">Membrane</keyword>
<dbReference type="PANTHER" id="PTHR45586:SF1">
    <property type="entry name" value="LIPOPOLYSACCHARIDE ASSEMBLY PROTEIN B"/>
    <property type="match status" value="1"/>
</dbReference>
<dbReference type="InterPro" id="IPR011990">
    <property type="entry name" value="TPR-like_helical_dom_sf"/>
</dbReference>
<evidence type="ECO:0000256" key="2">
    <source>
        <dbReference type="ARBA" id="ARBA00022803"/>
    </source>
</evidence>
<dbReference type="SUPFAM" id="SSF48452">
    <property type="entry name" value="TPR-like"/>
    <property type="match status" value="1"/>
</dbReference>
<proteinExistence type="predicted"/>
<evidence type="ECO:0000313" key="5">
    <source>
        <dbReference type="EMBL" id="OCX17206.1"/>
    </source>
</evidence>
<keyword evidence="2 3" id="KW-0802">TPR repeat</keyword>
<dbReference type="PROSITE" id="PS50005">
    <property type="entry name" value="TPR"/>
    <property type="match status" value="2"/>
</dbReference>
<dbReference type="Pfam" id="PF14559">
    <property type="entry name" value="TPR_19"/>
    <property type="match status" value="1"/>
</dbReference>
<dbReference type="PANTHER" id="PTHR45586">
    <property type="entry name" value="TPR REPEAT-CONTAINING PROTEIN PA4667"/>
    <property type="match status" value="1"/>
</dbReference>
<dbReference type="SUPFAM" id="SSF48431">
    <property type="entry name" value="Lipovitellin-phosvitin complex, superhelical domain"/>
    <property type="match status" value="1"/>
</dbReference>
<dbReference type="InterPro" id="IPR011030">
    <property type="entry name" value="Lipovitellin_superhlx_dom"/>
</dbReference>
<comment type="caution">
    <text evidence="5">The sequence shown here is derived from an EMBL/GenBank/DDBJ whole genome shotgun (WGS) entry which is preliminary data.</text>
</comment>
<dbReference type="AlphaFoldDB" id="A0A1C2DRF9"/>
<dbReference type="RefSeq" id="WP_065990304.1">
    <property type="nucleotide sequence ID" value="NZ_MDEN01000065.1"/>
</dbReference>
<dbReference type="SMART" id="SM00028">
    <property type="entry name" value="TPR"/>
    <property type="match status" value="3"/>
</dbReference>
<dbReference type="InterPro" id="IPR019734">
    <property type="entry name" value="TPR_rpt"/>
</dbReference>
<feature type="repeat" description="TPR" evidence="3">
    <location>
        <begin position="189"/>
        <end position="222"/>
    </location>
</feature>
<keyword evidence="4" id="KW-1133">Transmembrane helix</keyword>
<sequence length="365" mass="40564">MSESSSRRTPAQLKARRRWQVAIALALLLLIIAMAMLVRNWHAPPAAPQVNHSYAEALEQAHGGKPGAARVLYQQFTRTDLSDIRRAGLLAELVNYPSTQAMKILRGDLKRPAALVQQAAIQTVTAMLPEDQRTTLIGPLLDDADDQVRFSAVRALLPLSPDELGLYYGALQEAAQQYEQALSAEPPSGQRQLALAQLYLNNGTPQKAIDALELAAKLEPDNLEAGLALVQVLDRQGQADRSRQLLAQWLEKQPQSALAQHALGQWLLRHKQNEYALLPLTRAIELEPDNTGYRYDLAVALHDLDQLEAAQRQLEDILQRAPADRRARILLIRYWTEAGQLQKVQVLLAELEQLNADDPALQQGL</sequence>
<gene>
    <name evidence="5" type="ORF">BBI10_16890</name>
</gene>
<accession>A0A1C2DRF9</accession>
<dbReference type="Proteomes" id="UP000095143">
    <property type="component" value="Unassembled WGS sequence"/>
</dbReference>
<protein>
    <submittedName>
        <fullName evidence="5">Uncharacterized protein</fullName>
    </submittedName>
</protein>
<evidence type="ECO:0000256" key="3">
    <source>
        <dbReference type="PROSITE-ProRule" id="PRU00339"/>
    </source>
</evidence>